<dbReference type="PRINTS" id="PR01988">
    <property type="entry name" value="EXPORTERBACE"/>
</dbReference>
<evidence type="ECO:0000256" key="1">
    <source>
        <dbReference type="ARBA" id="ARBA00004651"/>
    </source>
</evidence>
<feature type="transmembrane region" description="Helical" evidence="7">
    <location>
        <begin position="165"/>
        <end position="187"/>
    </location>
</feature>
<name>A0A0R2BDD1_SECCO</name>
<dbReference type="InterPro" id="IPR020846">
    <property type="entry name" value="MFS_dom"/>
</dbReference>
<keyword evidence="2" id="KW-0813">Transport</keyword>
<keyword evidence="3" id="KW-1003">Cell membrane</keyword>
<dbReference type="PANTHER" id="PTHR23517:SF10">
    <property type="entry name" value="MAJOR FACILITATOR SUPERFAMILY (MFS) PROFILE DOMAIN-CONTAINING PROTEIN"/>
    <property type="match status" value="1"/>
</dbReference>
<evidence type="ECO:0000256" key="7">
    <source>
        <dbReference type="SAM" id="Phobius"/>
    </source>
</evidence>
<evidence type="ECO:0000256" key="6">
    <source>
        <dbReference type="ARBA" id="ARBA00023136"/>
    </source>
</evidence>
<feature type="transmembrane region" description="Helical" evidence="7">
    <location>
        <begin position="208"/>
        <end position="227"/>
    </location>
</feature>
<feature type="transmembrane region" description="Helical" evidence="7">
    <location>
        <begin position="335"/>
        <end position="356"/>
    </location>
</feature>
<dbReference type="RefSeq" id="WP_056995971.1">
    <property type="nucleotide sequence ID" value="NZ_AYYR01000009.1"/>
</dbReference>
<feature type="transmembrane region" description="Helical" evidence="7">
    <location>
        <begin position="103"/>
        <end position="124"/>
    </location>
</feature>
<dbReference type="SUPFAM" id="SSF103473">
    <property type="entry name" value="MFS general substrate transporter"/>
    <property type="match status" value="1"/>
</dbReference>
<evidence type="ECO:0000313" key="9">
    <source>
        <dbReference type="EMBL" id="KRM77517.1"/>
    </source>
</evidence>
<feature type="transmembrane region" description="Helical" evidence="7">
    <location>
        <begin position="362"/>
        <end position="384"/>
    </location>
</feature>
<dbReference type="CDD" id="cd17329">
    <property type="entry name" value="MFS_MdtH_MDR_like"/>
    <property type="match status" value="1"/>
</dbReference>
<evidence type="ECO:0000256" key="3">
    <source>
        <dbReference type="ARBA" id="ARBA00022475"/>
    </source>
</evidence>
<feature type="transmembrane region" description="Helical" evidence="7">
    <location>
        <begin position="136"/>
        <end position="159"/>
    </location>
</feature>
<dbReference type="Gene3D" id="1.20.1250.20">
    <property type="entry name" value="MFS general substrate transporter like domains"/>
    <property type="match status" value="2"/>
</dbReference>
<dbReference type="InterPro" id="IPR011701">
    <property type="entry name" value="MFS"/>
</dbReference>
<keyword evidence="6 7" id="KW-0472">Membrane</keyword>
<proteinExistence type="predicted"/>
<dbReference type="Pfam" id="PF07690">
    <property type="entry name" value="MFS_1"/>
    <property type="match status" value="1"/>
</dbReference>
<dbReference type="Proteomes" id="UP000051845">
    <property type="component" value="Unassembled WGS sequence"/>
</dbReference>
<gene>
    <name evidence="9" type="ORF">FC82_GL002872</name>
</gene>
<dbReference type="GO" id="GO:0022857">
    <property type="term" value="F:transmembrane transporter activity"/>
    <property type="evidence" value="ECO:0007669"/>
    <property type="project" value="InterPro"/>
</dbReference>
<feature type="transmembrane region" description="Helical" evidence="7">
    <location>
        <begin position="52"/>
        <end position="71"/>
    </location>
</feature>
<reference evidence="9 10" key="1">
    <citation type="journal article" date="2015" name="Genome Announc.">
        <title>Expanding the biotechnology potential of lactobacilli through comparative genomics of 213 strains and associated genera.</title>
        <authorList>
            <person name="Sun Z."/>
            <person name="Harris H.M."/>
            <person name="McCann A."/>
            <person name="Guo C."/>
            <person name="Argimon S."/>
            <person name="Zhang W."/>
            <person name="Yang X."/>
            <person name="Jeffery I.B."/>
            <person name="Cooney J.C."/>
            <person name="Kagawa T.F."/>
            <person name="Liu W."/>
            <person name="Song Y."/>
            <person name="Salvetti E."/>
            <person name="Wrobel A."/>
            <person name="Rasinkangas P."/>
            <person name="Parkhill J."/>
            <person name="Rea M.C."/>
            <person name="O'Sullivan O."/>
            <person name="Ritari J."/>
            <person name="Douillard F.P."/>
            <person name="Paul Ross R."/>
            <person name="Yang R."/>
            <person name="Briner A.E."/>
            <person name="Felis G.E."/>
            <person name="de Vos W.M."/>
            <person name="Barrangou R."/>
            <person name="Klaenhammer T.R."/>
            <person name="Caufield P.W."/>
            <person name="Cui Y."/>
            <person name="Zhang H."/>
            <person name="O'Toole P.W."/>
        </authorList>
    </citation>
    <scope>NUCLEOTIDE SEQUENCE [LARGE SCALE GENOMIC DNA]</scope>
    <source>
        <strain evidence="9 10">DSM 20515</strain>
    </source>
</reference>
<dbReference type="PATRIC" id="fig|1423733.4.peg.2998"/>
<dbReference type="PROSITE" id="PS50850">
    <property type="entry name" value="MFS"/>
    <property type="match status" value="1"/>
</dbReference>
<dbReference type="STRING" id="33960.TY91_00990"/>
<evidence type="ECO:0000256" key="4">
    <source>
        <dbReference type="ARBA" id="ARBA00022692"/>
    </source>
</evidence>
<comment type="caution">
    <text evidence="9">The sequence shown here is derived from an EMBL/GenBank/DDBJ whole genome shotgun (WGS) entry which is preliminary data.</text>
</comment>
<dbReference type="InterPro" id="IPR022324">
    <property type="entry name" value="Bacilysin_exporter_BacE_put"/>
</dbReference>
<evidence type="ECO:0000256" key="5">
    <source>
        <dbReference type="ARBA" id="ARBA00022989"/>
    </source>
</evidence>
<feature type="transmembrane region" description="Helical" evidence="7">
    <location>
        <begin position="78"/>
        <end position="97"/>
    </location>
</feature>
<feature type="transmembrane region" description="Helical" evidence="7">
    <location>
        <begin position="270"/>
        <end position="290"/>
    </location>
</feature>
<accession>A0A0R2BDD1</accession>
<evidence type="ECO:0000313" key="10">
    <source>
        <dbReference type="Proteomes" id="UP000051845"/>
    </source>
</evidence>
<organism evidence="9 10">
    <name type="scientific">Secundilactobacillus collinoides DSM 20515 = JCM 1123</name>
    <dbReference type="NCBI Taxonomy" id="1423733"/>
    <lineage>
        <taxon>Bacteria</taxon>
        <taxon>Bacillati</taxon>
        <taxon>Bacillota</taxon>
        <taxon>Bacilli</taxon>
        <taxon>Lactobacillales</taxon>
        <taxon>Lactobacillaceae</taxon>
        <taxon>Secundilactobacillus</taxon>
    </lineage>
</organism>
<dbReference type="EMBL" id="AYYR01000009">
    <property type="protein sequence ID" value="KRM77517.1"/>
    <property type="molecule type" value="Genomic_DNA"/>
</dbReference>
<keyword evidence="5 7" id="KW-1133">Transmembrane helix</keyword>
<sequence length="388" mass="42849">MSSLFAKKKQISLTAVFWATLLLNTGAAFMWPLTTIYMNKMLHKSLTTAGTTLLVMSLMMMVGNYVGGILFDCWSPYLAGLVGAGMSLIAMILLIFFHSWPIFGILLVVVGFGDGISLTIDNSFAATITHHKTRQVFNVLYIALNVGVVIGTLLVGYLLALGITVIFTVTTVCYIVLFIIMATAFRVDVDAMKPAKKEANHVAPHRMQLILLMCLMVFAIYASYALWESVISVHMTNLGIPFRNYSLLWTLNGFMIVIGQPFVNRLFVNLKLPVQIGIGVFIFATSFFLLVFTSQYYMFIIVMVVLTIGEMIGFPGMPAWIDALAVNGRKGKYQGMYNVAISMGRAVGPLFGGIMIDEFSYQALFLTATIAIVVALFLLMGRYLQVGR</sequence>
<dbReference type="InterPro" id="IPR050171">
    <property type="entry name" value="MFS_Transporters"/>
</dbReference>
<dbReference type="InterPro" id="IPR036259">
    <property type="entry name" value="MFS_trans_sf"/>
</dbReference>
<comment type="subcellular location">
    <subcellularLocation>
        <location evidence="1">Cell membrane</location>
        <topology evidence="1">Multi-pass membrane protein</topology>
    </subcellularLocation>
</comment>
<feature type="transmembrane region" description="Helical" evidence="7">
    <location>
        <begin position="247"/>
        <end position="263"/>
    </location>
</feature>
<keyword evidence="4 7" id="KW-0812">Transmembrane</keyword>
<feature type="domain" description="Major facilitator superfamily (MFS) profile" evidence="8">
    <location>
        <begin position="209"/>
        <end position="388"/>
    </location>
</feature>
<dbReference type="PANTHER" id="PTHR23517">
    <property type="entry name" value="RESISTANCE PROTEIN MDTM, PUTATIVE-RELATED-RELATED"/>
    <property type="match status" value="1"/>
</dbReference>
<evidence type="ECO:0000256" key="2">
    <source>
        <dbReference type="ARBA" id="ARBA00022448"/>
    </source>
</evidence>
<evidence type="ECO:0000259" key="8">
    <source>
        <dbReference type="PROSITE" id="PS50850"/>
    </source>
</evidence>
<feature type="transmembrane region" description="Helical" evidence="7">
    <location>
        <begin position="296"/>
        <end position="314"/>
    </location>
</feature>
<dbReference type="AlphaFoldDB" id="A0A0R2BDD1"/>
<protein>
    <submittedName>
        <fullName evidence="9">Major facilitator superfamily protein</fullName>
    </submittedName>
</protein>
<dbReference type="GO" id="GO:0005886">
    <property type="term" value="C:plasma membrane"/>
    <property type="evidence" value="ECO:0007669"/>
    <property type="project" value="UniProtKB-SubCell"/>
</dbReference>